<evidence type="ECO:0000313" key="6">
    <source>
        <dbReference type="Proteomes" id="UP000660975"/>
    </source>
</evidence>
<comment type="caution">
    <text evidence="4">The sequence shown here is derived from an EMBL/GenBank/DDBJ whole genome shotgun (WGS) entry which is preliminary data.</text>
</comment>
<evidence type="ECO:0008006" key="7">
    <source>
        <dbReference type="Google" id="ProtNLM"/>
    </source>
</evidence>
<feature type="chain" id="PRO_5034157487" description="Lipoprotein" evidence="2">
    <location>
        <begin position="27"/>
        <end position="156"/>
    </location>
</feature>
<protein>
    <recommendedName>
        <fullName evidence="7">Lipoprotein</fullName>
    </recommendedName>
</protein>
<reference evidence="3 5" key="2">
    <citation type="submission" date="2020-02" db="EMBL/GenBank/DDBJ databases">
        <title>Whole genome shotgun sequence of Streptomyces gougerotii NBRC 13043.</title>
        <authorList>
            <person name="Ichikawa N."/>
            <person name="Komaki H."/>
            <person name="Tamura T."/>
        </authorList>
    </citation>
    <scope>NUCLEOTIDE SEQUENCE [LARGE SCALE GENOMIC DNA]</scope>
    <source>
        <strain evidence="3 5">NBRC 13043</strain>
    </source>
</reference>
<dbReference type="Proteomes" id="UP000660975">
    <property type="component" value="Unassembled WGS sequence"/>
</dbReference>
<gene>
    <name evidence="4" type="ORF">GCM10010227_54250</name>
    <name evidence="3" type="ORF">Sgou_61920</name>
</gene>
<feature type="signal peptide" evidence="2">
    <location>
        <begin position="1"/>
        <end position="26"/>
    </location>
</feature>
<dbReference type="EMBL" id="BLLO01000031">
    <property type="protein sequence ID" value="GFH81522.1"/>
    <property type="molecule type" value="Genomic_DNA"/>
</dbReference>
<organism evidence="4 6">
    <name type="scientific">Streptomyces gougerotii</name>
    <dbReference type="NCBI Taxonomy" id="53448"/>
    <lineage>
        <taxon>Bacteria</taxon>
        <taxon>Bacillati</taxon>
        <taxon>Actinomycetota</taxon>
        <taxon>Actinomycetes</taxon>
        <taxon>Kitasatosporales</taxon>
        <taxon>Streptomycetaceae</taxon>
        <taxon>Streptomyces</taxon>
        <taxon>Streptomyces diastaticus group</taxon>
    </lineage>
</organism>
<dbReference type="AlphaFoldDB" id="A0A8H9I1C5"/>
<evidence type="ECO:0000313" key="3">
    <source>
        <dbReference type="EMBL" id="GFH81522.1"/>
    </source>
</evidence>
<dbReference type="EMBL" id="BMSC01000027">
    <property type="protein sequence ID" value="GGU92075.1"/>
    <property type="molecule type" value="Genomic_DNA"/>
</dbReference>
<evidence type="ECO:0000256" key="2">
    <source>
        <dbReference type="SAM" id="SignalP"/>
    </source>
</evidence>
<evidence type="ECO:0000313" key="5">
    <source>
        <dbReference type="Proteomes" id="UP000480804"/>
    </source>
</evidence>
<sequence length="156" mass="15998">MHRRLFTAAPLAAILLISGCSGPASTDTSEKSHPPASAGDPAPSTSPKGSAAPSLDYPKKVPALVSETSGTGNRKLPAFTPDEEIYTIYADCTGEGSVSLIDRDNPEGEPHAIACDDAPTVGVIHAEAVPQHLAVEVTGGTAQWAIVIVTGDQRSV</sequence>
<proteinExistence type="predicted"/>
<dbReference type="PROSITE" id="PS51257">
    <property type="entry name" value="PROKAR_LIPOPROTEIN"/>
    <property type="match status" value="1"/>
</dbReference>
<reference evidence="4" key="3">
    <citation type="submission" date="2020-09" db="EMBL/GenBank/DDBJ databases">
        <authorList>
            <person name="Sun Q."/>
            <person name="Ohkuma M."/>
        </authorList>
    </citation>
    <scope>NUCLEOTIDE SEQUENCE</scope>
    <source>
        <strain evidence="4">JCM 4136</strain>
    </source>
</reference>
<accession>A0A8H9I1C5</accession>
<dbReference type="Proteomes" id="UP000480804">
    <property type="component" value="Unassembled WGS sequence"/>
</dbReference>
<feature type="region of interest" description="Disordered" evidence="1">
    <location>
        <begin position="22"/>
        <end position="77"/>
    </location>
</feature>
<keyword evidence="5" id="KW-1185">Reference proteome</keyword>
<name>A0A8H9I1C5_9ACTN</name>
<reference evidence="4" key="1">
    <citation type="journal article" date="2014" name="Int. J. Syst. Evol. Microbiol.">
        <title>Complete genome sequence of Corynebacterium casei LMG S-19264T (=DSM 44701T), isolated from a smear-ripened cheese.</title>
        <authorList>
            <consortium name="US DOE Joint Genome Institute (JGI-PGF)"/>
            <person name="Walter F."/>
            <person name="Albersmeier A."/>
            <person name="Kalinowski J."/>
            <person name="Ruckert C."/>
        </authorList>
    </citation>
    <scope>NUCLEOTIDE SEQUENCE</scope>
    <source>
        <strain evidence="4">JCM 4136</strain>
    </source>
</reference>
<keyword evidence="2" id="KW-0732">Signal</keyword>
<evidence type="ECO:0000256" key="1">
    <source>
        <dbReference type="SAM" id="MobiDB-lite"/>
    </source>
</evidence>
<evidence type="ECO:0000313" key="4">
    <source>
        <dbReference type="EMBL" id="GGU92075.1"/>
    </source>
</evidence>